<feature type="transmembrane region" description="Helical" evidence="1">
    <location>
        <begin position="7"/>
        <end position="33"/>
    </location>
</feature>
<dbReference type="EMBL" id="CP144698">
    <property type="protein sequence ID" value="WVZ17181.1"/>
    <property type="molecule type" value="Genomic_DNA"/>
</dbReference>
<proteinExistence type="predicted"/>
<evidence type="ECO:0000313" key="3">
    <source>
        <dbReference type="Proteomes" id="UP001374535"/>
    </source>
</evidence>
<accession>A0AAQ3NY19</accession>
<dbReference type="Proteomes" id="UP001374535">
    <property type="component" value="Chromosome 3"/>
</dbReference>
<feature type="transmembrane region" description="Helical" evidence="1">
    <location>
        <begin position="39"/>
        <end position="57"/>
    </location>
</feature>
<gene>
    <name evidence="2" type="ORF">V8G54_010163</name>
</gene>
<keyword evidence="1" id="KW-1133">Transmembrane helix</keyword>
<evidence type="ECO:0000313" key="2">
    <source>
        <dbReference type="EMBL" id="WVZ17181.1"/>
    </source>
</evidence>
<keyword evidence="3" id="KW-1185">Reference proteome</keyword>
<protein>
    <submittedName>
        <fullName evidence="2">Uncharacterized protein</fullName>
    </submittedName>
</protein>
<keyword evidence="1" id="KW-0812">Transmembrane</keyword>
<sequence length="153" mass="18469">MTYIVLYFIISVHFFYMNIGENCFELILSIIIYVHMSYFFFYHNLLDLVFLWTYYNVQNYVRHSLFLYVIKYDFCTSVCRLLWLWILMLLVLILNVHSELNNVPVVVADFSSADFAIVDVDIHTPLIQHIQKPSLDEVLLLQQNWRESHRYID</sequence>
<dbReference type="AlphaFoldDB" id="A0AAQ3NY19"/>
<reference evidence="2 3" key="1">
    <citation type="journal article" date="2023" name="Life. Sci Alliance">
        <title>Evolutionary insights into 3D genome organization and epigenetic landscape of Vigna mungo.</title>
        <authorList>
            <person name="Junaid A."/>
            <person name="Singh B."/>
            <person name="Bhatia S."/>
        </authorList>
    </citation>
    <scope>NUCLEOTIDE SEQUENCE [LARGE SCALE GENOMIC DNA]</scope>
    <source>
        <strain evidence="2">Urdbean</strain>
    </source>
</reference>
<evidence type="ECO:0000256" key="1">
    <source>
        <dbReference type="SAM" id="Phobius"/>
    </source>
</evidence>
<keyword evidence="1" id="KW-0472">Membrane</keyword>
<organism evidence="2 3">
    <name type="scientific">Vigna mungo</name>
    <name type="common">Black gram</name>
    <name type="synonym">Phaseolus mungo</name>
    <dbReference type="NCBI Taxonomy" id="3915"/>
    <lineage>
        <taxon>Eukaryota</taxon>
        <taxon>Viridiplantae</taxon>
        <taxon>Streptophyta</taxon>
        <taxon>Embryophyta</taxon>
        <taxon>Tracheophyta</taxon>
        <taxon>Spermatophyta</taxon>
        <taxon>Magnoliopsida</taxon>
        <taxon>eudicotyledons</taxon>
        <taxon>Gunneridae</taxon>
        <taxon>Pentapetalae</taxon>
        <taxon>rosids</taxon>
        <taxon>fabids</taxon>
        <taxon>Fabales</taxon>
        <taxon>Fabaceae</taxon>
        <taxon>Papilionoideae</taxon>
        <taxon>50 kb inversion clade</taxon>
        <taxon>NPAAA clade</taxon>
        <taxon>indigoferoid/millettioid clade</taxon>
        <taxon>Phaseoleae</taxon>
        <taxon>Vigna</taxon>
    </lineage>
</organism>
<name>A0AAQ3NY19_VIGMU</name>